<evidence type="ECO:0000259" key="1">
    <source>
        <dbReference type="Pfam" id="PF01575"/>
    </source>
</evidence>
<dbReference type="Gene3D" id="3.10.129.10">
    <property type="entry name" value="Hotdog Thioesterase"/>
    <property type="match status" value="1"/>
</dbReference>
<name>A0A370NHP9_9BURK</name>
<reference evidence="3" key="1">
    <citation type="submission" date="2018-06" db="EMBL/GenBank/DDBJ databases">
        <authorList>
            <person name="Feng T."/>
            <person name="Jeon C.O."/>
        </authorList>
    </citation>
    <scope>NUCLEOTIDE SEQUENCE [LARGE SCALE GENOMIC DNA]</scope>
    <source>
        <strain evidence="3">S23</strain>
    </source>
</reference>
<organism evidence="2 3">
    <name type="scientific">Cupriavidus lacunae</name>
    <dbReference type="NCBI Taxonomy" id="2666307"/>
    <lineage>
        <taxon>Bacteria</taxon>
        <taxon>Pseudomonadati</taxon>
        <taxon>Pseudomonadota</taxon>
        <taxon>Betaproteobacteria</taxon>
        <taxon>Burkholderiales</taxon>
        <taxon>Burkholderiaceae</taxon>
        <taxon>Cupriavidus</taxon>
    </lineage>
</organism>
<comment type="caution">
    <text evidence="2">The sequence shown here is derived from an EMBL/GenBank/DDBJ whole genome shotgun (WGS) entry which is preliminary data.</text>
</comment>
<protein>
    <submittedName>
        <fullName evidence="2">Dehydratase</fullName>
    </submittedName>
</protein>
<dbReference type="Proteomes" id="UP000255165">
    <property type="component" value="Unassembled WGS sequence"/>
</dbReference>
<dbReference type="PANTHER" id="PTHR43841:SF3">
    <property type="entry name" value="(3R)-HYDROXYACYL-ACP DEHYDRATASE SUBUNIT HADB"/>
    <property type="match status" value="1"/>
</dbReference>
<dbReference type="RefSeq" id="WP_115216407.1">
    <property type="nucleotide sequence ID" value="NZ_QKWJ01000115.1"/>
</dbReference>
<dbReference type="SUPFAM" id="SSF54637">
    <property type="entry name" value="Thioesterase/thiol ester dehydrase-isomerase"/>
    <property type="match status" value="1"/>
</dbReference>
<dbReference type="Pfam" id="PF01575">
    <property type="entry name" value="MaoC_dehydratas"/>
    <property type="match status" value="1"/>
</dbReference>
<accession>A0A370NHP9</accession>
<dbReference type="EMBL" id="QKWJ01000115">
    <property type="protein sequence ID" value="RDK05099.1"/>
    <property type="molecule type" value="Genomic_DNA"/>
</dbReference>
<dbReference type="AlphaFoldDB" id="A0A370NHP9"/>
<dbReference type="PANTHER" id="PTHR43841">
    <property type="entry name" value="3-HYDROXYACYL-THIOESTER DEHYDRATASE HTDX-RELATED"/>
    <property type="match status" value="1"/>
</dbReference>
<gene>
    <name evidence="2" type="ORF">DN412_38895</name>
</gene>
<proteinExistence type="predicted"/>
<dbReference type="InterPro" id="IPR002539">
    <property type="entry name" value="MaoC-like_dom"/>
</dbReference>
<evidence type="ECO:0000313" key="3">
    <source>
        <dbReference type="Proteomes" id="UP000255165"/>
    </source>
</evidence>
<dbReference type="CDD" id="cd03453">
    <property type="entry name" value="SAV4209_like"/>
    <property type="match status" value="1"/>
</dbReference>
<keyword evidence="3" id="KW-1185">Reference proteome</keyword>
<sequence>MTTTTNLAHHATLAELQPGDDIPELRVSPISRRTLAIYAGASGDHHPLHIDSDYAREAGLGDVFAHGMLSAAYLGRLVTNWAGQDRLRSLKMRFTGITHLRDAPHCTGRVSERFEENGEARLRVEMVCANQNGEQKIVGEAIVAIA</sequence>
<dbReference type="InterPro" id="IPR029069">
    <property type="entry name" value="HotDog_dom_sf"/>
</dbReference>
<evidence type="ECO:0000313" key="2">
    <source>
        <dbReference type="EMBL" id="RDK05099.1"/>
    </source>
</evidence>
<feature type="domain" description="MaoC-like" evidence="1">
    <location>
        <begin position="28"/>
        <end position="97"/>
    </location>
</feature>